<reference evidence="10" key="2">
    <citation type="submission" date="2007-04" db="EMBL/GenBank/DDBJ databases">
        <title>The genome of the human body louse.</title>
        <authorList>
            <consortium name="The Human Body Louse Genome Consortium"/>
            <person name="Kirkness E."/>
            <person name="Walenz B."/>
            <person name="Hass B."/>
            <person name="Bruggner R."/>
            <person name="Strausberg R."/>
        </authorList>
    </citation>
    <scope>NUCLEOTIDE SEQUENCE</scope>
    <source>
        <strain evidence="10">USDA</strain>
    </source>
</reference>
<sequence length="476" mass="52768">MSAAKYTEPCDTALLPKGDHQKTSDDEKVQMKKELGLLEGVAIILGIIFGSGVLQEVGSPGFSILVWVLCGLLSMIGALCYAELGTSIPKSGGDYAYIFEAFGPLPAFLYLWDAMLIFVPTTNAIMGLTFASYITKPLFPYCAIPDAAIRLIAAAAICLLSFLNCYDVRLTTKLQNLFMFTKIFALVIIIIAGFTYAALGNVEYFENIWQGTVTDSGRIAVAFYSGIFSYSGWNYLNFMTEELKNPYVNLPRAIYISLPTVTIAYVLANIAYLIVLSPVELIASDAIAVTFADHLLDYFSWVMSILVAISAFGGLSVHIMTSSRMCFVGARYGHFPAMLSHINIKRFTPTPSLVFLMILSLIMLCTSDVYVLITYSSIVESFFIMLSVAGILYLRWTKPNMERPIKVSLWVPVTFVIICALLVIIPCFERPIEVGVGILITLTGIPCYLIGVKWQNKPKWFLNSLREYIIICKIIK</sequence>
<dbReference type="InterPro" id="IPR050598">
    <property type="entry name" value="AminoAcid_Transporter"/>
</dbReference>
<dbReference type="PIRSF" id="PIRSF006060">
    <property type="entry name" value="AA_transporter"/>
    <property type="match status" value="1"/>
</dbReference>
<dbReference type="OrthoDB" id="3257095at2759"/>
<dbReference type="EnsemblMetazoa" id="PHUM050830-RA">
    <property type="protein sequence ID" value="PHUM050830-PA"/>
    <property type="gene ID" value="PHUM050830"/>
</dbReference>
<evidence type="ECO:0000313" key="11">
    <source>
        <dbReference type="EnsemblMetazoa" id="PHUM050830-PA"/>
    </source>
</evidence>
<feature type="transmembrane region" description="Helical" evidence="9">
    <location>
        <begin position="434"/>
        <end position="452"/>
    </location>
</feature>
<feature type="transmembrane region" description="Helical" evidence="9">
    <location>
        <begin position="219"/>
        <end position="236"/>
    </location>
</feature>
<dbReference type="Gene3D" id="1.20.1740.10">
    <property type="entry name" value="Amino acid/polyamine transporter I"/>
    <property type="match status" value="1"/>
</dbReference>
<keyword evidence="6 9" id="KW-1133">Transmembrane helix</keyword>
<evidence type="ECO:0000256" key="5">
    <source>
        <dbReference type="ARBA" id="ARBA00022692"/>
    </source>
</evidence>
<evidence type="ECO:0000256" key="3">
    <source>
        <dbReference type="ARBA" id="ARBA00022448"/>
    </source>
</evidence>
<feature type="transmembrane region" description="Helical" evidence="9">
    <location>
        <begin position="256"/>
        <end position="278"/>
    </location>
</feature>
<dbReference type="HOGENOM" id="CLU_007946_3_0_1"/>
<evidence type="ECO:0000313" key="10">
    <source>
        <dbReference type="EMBL" id="EEB10585.1"/>
    </source>
</evidence>
<reference evidence="11" key="3">
    <citation type="submission" date="2020-05" db="UniProtKB">
        <authorList>
            <consortium name="EnsemblMetazoa"/>
        </authorList>
    </citation>
    <scope>IDENTIFICATION</scope>
    <source>
        <strain evidence="11">USDA</strain>
    </source>
</reference>
<accession>E0VB29</accession>
<feature type="transmembrane region" description="Helical" evidence="9">
    <location>
        <begin position="61"/>
        <end position="84"/>
    </location>
</feature>
<evidence type="ECO:0000256" key="7">
    <source>
        <dbReference type="ARBA" id="ARBA00023136"/>
    </source>
</evidence>
<dbReference type="AlphaFoldDB" id="E0VB29"/>
<dbReference type="RefSeq" id="XP_002423323.1">
    <property type="nucleotide sequence ID" value="XM_002423278.1"/>
</dbReference>
<dbReference type="EMBL" id="DS235021">
    <property type="protein sequence ID" value="EEB10585.1"/>
    <property type="molecule type" value="Genomic_DNA"/>
</dbReference>
<dbReference type="GO" id="GO:0015179">
    <property type="term" value="F:L-amino acid transmembrane transporter activity"/>
    <property type="evidence" value="ECO:0007669"/>
    <property type="project" value="TreeGrafter"/>
</dbReference>
<dbReference type="Pfam" id="PF13520">
    <property type="entry name" value="AA_permease_2"/>
    <property type="match status" value="1"/>
</dbReference>
<evidence type="ECO:0000313" key="12">
    <source>
        <dbReference type="Proteomes" id="UP000009046"/>
    </source>
</evidence>
<feature type="transmembrane region" description="Helical" evidence="9">
    <location>
        <begin position="138"/>
        <end position="165"/>
    </location>
</feature>
<dbReference type="KEGG" id="phu:Phum_PHUM050830"/>
<dbReference type="GeneID" id="8232861"/>
<keyword evidence="3" id="KW-0813">Transport</keyword>
<keyword evidence="12" id="KW-1185">Reference proteome</keyword>
<organism>
    <name type="scientific">Pediculus humanus subsp. corporis</name>
    <name type="common">Body louse</name>
    <dbReference type="NCBI Taxonomy" id="121224"/>
    <lineage>
        <taxon>Eukaryota</taxon>
        <taxon>Metazoa</taxon>
        <taxon>Ecdysozoa</taxon>
        <taxon>Arthropoda</taxon>
        <taxon>Hexapoda</taxon>
        <taxon>Insecta</taxon>
        <taxon>Pterygota</taxon>
        <taxon>Neoptera</taxon>
        <taxon>Paraneoptera</taxon>
        <taxon>Psocodea</taxon>
        <taxon>Troctomorpha</taxon>
        <taxon>Phthiraptera</taxon>
        <taxon>Anoplura</taxon>
        <taxon>Pediculidae</taxon>
        <taxon>Pediculus</taxon>
    </lineage>
</organism>
<evidence type="ECO:0000256" key="2">
    <source>
        <dbReference type="ARBA" id="ARBA00007040"/>
    </source>
</evidence>
<keyword evidence="4" id="KW-1003">Cell membrane</keyword>
<comment type="similarity">
    <text evidence="2">Belongs to the amino acid-polyamine-organocation (APC) superfamily. L-type amino acid transporter (LAT) (TC 2.A.3.8) family.</text>
</comment>
<feature type="region of interest" description="Disordered" evidence="8">
    <location>
        <begin position="1"/>
        <end position="26"/>
    </location>
</feature>
<dbReference type="EMBL" id="AAZO01000603">
    <property type="status" value="NOT_ANNOTATED_CDS"/>
    <property type="molecule type" value="Genomic_DNA"/>
</dbReference>
<dbReference type="GO" id="GO:0005886">
    <property type="term" value="C:plasma membrane"/>
    <property type="evidence" value="ECO:0007669"/>
    <property type="project" value="UniProtKB-SubCell"/>
</dbReference>
<feature type="compositionally biased region" description="Basic and acidic residues" evidence="8">
    <location>
        <begin position="17"/>
        <end position="26"/>
    </location>
</feature>
<dbReference type="PANTHER" id="PTHR11785:SF535">
    <property type="entry name" value="GH08870P"/>
    <property type="match status" value="1"/>
</dbReference>
<gene>
    <name evidence="11" type="primary">8232861</name>
    <name evidence="10" type="ORF">Phum_PHUM050830</name>
</gene>
<proteinExistence type="inferred from homology"/>
<feature type="transmembrane region" description="Helical" evidence="9">
    <location>
        <begin position="408"/>
        <end position="428"/>
    </location>
</feature>
<comment type="subcellular location">
    <subcellularLocation>
        <location evidence="1">Cell membrane</location>
        <topology evidence="1">Multi-pass membrane protein</topology>
    </subcellularLocation>
</comment>
<dbReference type="STRING" id="121224.E0VB29"/>
<dbReference type="InterPro" id="IPR002293">
    <property type="entry name" value="AA/rel_permease1"/>
</dbReference>
<dbReference type="eggNOG" id="KOG1287">
    <property type="taxonomic scope" value="Eukaryota"/>
</dbReference>
<dbReference type="OMA" id="FAYDGWL"/>
<dbReference type="VEuPathDB" id="VectorBase:PHUM050830"/>
<protein>
    <submittedName>
        <fullName evidence="10 11">Large neutral amino acids transporter, putative</fullName>
    </submittedName>
</protein>
<feature type="transmembrane region" description="Helical" evidence="9">
    <location>
        <begin position="35"/>
        <end position="55"/>
    </location>
</feature>
<evidence type="ECO:0000256" key="4">
    <source>
        <dbReference type="ARBA" id="ARBA00022475"/>
    </source>
</evidence>
<dbReference type="FunFam" id="1.20.1740.10:FF:000003">
    <property type="entry name" value="Y+L amino acid transporter 1 isoform X1"/>
    <property type="match status" value="1"/>
</dbReference>
<feature type="transmembrane region" description="Helical" evidence="9">
    <location>
        <begin position="177"/>
        <end position="199"/>
    </location>
</feature>
<dbReference type="PANTHER" id="PTHR11785">
    <property type="entry name" value="AMINO ACID TRANSPORTER"/>
    <property type="match status" value="1"/>
</dbReference>
<keyword evidence="7 9" id="KW-0472">Membrane</keyword>
<feature type="transmembrane region" description="Helical" evidence="9">
    <location>
        <begin position="353"/>
        <end position="372"/>
    </location>
</feature>
<feature type="transmembrane region" description="Helical" evidence="9">
    <location>
        <begin position="298"/>
        <end position="317"/>
    </location>
</feature>
<evidence type="ECO:0000256" key="6">
    <source>
        <dbReference type="ARBA" id="ARBA00022989"/>
    </source>
</evidence>
<dbReference type="CTD" id="8232861"/>
<name>E0VB29_PEDHC</name>
<keyword evidence="5 9" id="KW-0812">Transmembrane</keyword>
<dbReference type="InParanoid" id="E0VB29"/>
<dbReference type="Proteomes" id="UP000009046">
    <property type="component" value="Unassembled WGS sequence"/>
</dbReference>
<reference evidence="10" key="1">
    <citation type="submission" date="2007-04" db="EMBL/GenBank/DDBJ databases">
        <title>Annotation of Pediculus humanus corporis strain USDA.</title>
        <authorList>
            <person name="Kirkness E."/>
            <person name="Hannick L."/>
            <person name="Hass B."/>
            <person name="Bruggner R."/>
            <person name="Lawson D."/>
            <person name="Bidwell S."/>
            <person name="Joardar V."/>
            <person name="Caler E."/>
            <person name="Walenz B."/>
            <person name="Inman J."/>
            <person name="Schobel S."/>
            <person name="Galinsky K."/>
            <person name="Amedeo P."/>
            <person name="Strausberg R."/>
        </authorList>
    </citation>
    <scope>NUCLEOTIDE SEQUENCE</scope>
    <source>
        <strain evidence="10">USDA</strain>
    </source>
</reference>
<feature type="transmembrane region" description="Helical" evidence="9">
    <location>
        <begin position="96"/>
        <end position="118"/>
    </location>
</feature>
<evidence type="ECO:0000256" key="1">
    <source>
        <dbReference type="ARBA" id="ARBA00004651"/>
    </source>
</evidence>
<evidence type="ECO:0000256" key="8">
    <source>
        <dbReference type="SAM" id="MobiDB-lite"/>
    </source>
</evidence>
<feature type="transmembrane region" description="Helical" evidence="9">
    <location>
        <begin position="378"/>
        <end position="396"/>
    </location>
</feature>
<dbReference type="FunCoup" id="E0VB29">
    <property type="interactions" value="72"/>
</dbReference>
<evidence type="ECO:0000256" key="9">
    <source>
        <dbReference type="SAM" id="Phobius"/>
    </source>
</evidence>